<dbReference type="Gene3D" id="3.10.450.50">
    <property type="match status" value="1"/>
</dbReference>
<evidence type="ECO:0000259" key="1">
    <source>
        <dbReference type="Pfam" id="PF12680"/>
    </source>
</evidence>
<evidence type="ECO:0000313" key="3">
    <source>
        <dbReference type="Proteomes" id="UP000292003"/>
    </source>
</evidence>
<dbReference type="InterPro" id="IPR032710">
    <property type="entry name" value="NTF2-like_dom_sf"/>
</dbReference>
<comment type="caution">
    <text evidence="2">The sequence shown here is derived from an EMBL/GenBank/DDBJ whole genome shotgun (WGS) entry which is preliminary data.</text>
</comment>
<dbReference type="Proteomes" id="UP000292003">
    <property type="component" value="Unassembled WGS sequence"/>
</dbReference>
<evidence type="ECO:0000313" key="2">
    <source>
        <dbReference type="EMBL" id="RZQ62214.1"/>
    </source>
</evidence>
<feature type="domain" description="SnoaL-like" evidence="1">
    <location>
        <begin position="5"/>
        <end position="109"/>
    </location>
</feature>
<sequence>MTYADWLDKLWNGDLDRLEDLAAEVVSADFTGTWPGRPGFVTGPGELAAVIREGRTMFDELRFEVEVGPLADGDLVAARWVGRGRYQGEPVEFRGHDLLRRDGGRFVEYWVIAEDPVQRPTA</sequence>
<dbReference type="OrthoDB" id="4153705at2"/>
<dbReference type="InterPro" id="IPR037401">
    <property type="entry name" value="SnoaL-like"/>
</dbReference>
<name>A0A4Q7J815_9PSEU</name>
<reference evidence="2 3" key="1">
    <citation type="submission" date="2019-02" db="EMBL/GenBank/DDBJ databases">
        <title>Draft genome sequence of Amycolatopsis sp. 8-3EHSu isolated from roots of Suaeda maritima.</title>
        <authorList>
            <person name="Duangmal K."/>
            <person name="Chantavorakit T."/>
        </authorList>
    </citation>
    <scope>NUCLEOTIDE SEQUENCE [LARGE SCALE GENOMIC DNA]</scope>
    <source>
        <strain evidence="2 3">8-3EHSu</strain>
    </source>
</reference>
<keyword evidence="3" id="KW-1185">Reference proteome</keyword>
<gene>
    <name evidence="2" type="ORF">EWH70_21530</name>
</gene>
<protein>
    <submittedName>
        <fullName evidence="2">Nuclear transport factor 2 family protein</fullName>
    </submittedName>
</protein>
<organism evidence="2 3">
    <name type="scientific">Amycolatopsis suaedae</name>
    <dbReference type="NCBI Taxonomy" id="2510978"/>
    <lineage>
        <taxon>Bacteria</taxon>
        <taxon>Bacillati</taxon>
        <taxon>Actinomycetota</taxon>
        <taxon>Actinomycetes</taxon>
        <taxon>Pseudonocardiales</taxon>
        <taxon>Pseudonocardiaceae</taxon>
        <taxon>Amycolatopsis</taxon>
    </lineage>
</organism>
<dbReference type="Pfam" id="PF12680">
    <property type="entry name" value="SnoaL_2"/>
    <property type="match status" value="1"/>
</dbReference>
<dbReference type="AlphaFoldDB" id="A0A4Q7J815"/>
<dbReference type="SUPFAM" id="SSF54427">
    <property type="entry name" value="NTF2-like"/>
    <property type="match status" value="1"/>
</dbReference>
<accession>A0A4Q7J815</accession>
<dbReference type="RefSeq" id="WP_130477307.1">
    <property type="nucleotide sequence ID" value="NZ_SFCC01000010.1"/>
</dbReference>
<proteinExistence type="predicted"/>
<dbReference type="EMBL" id="SFCC01000010">
    <property type="protein sequence ID" value="RZQ62214.1"/>
    <property type="molecule type" value="Genomic_DNA"/>
</dbReference>